<protein>
    <submittedName>
        <fullName evidence="1">Uncharacterized protein</fullName>
    </submittedName>
</protein>
<dbReference type="Proteomes" id="UP000315647">
    <property type="component" value="Chromosome"/>
</dbReference>
<keyword evidence="2" id="KW-1185">Reference proteome</keyword>
<reference evidence="1 2" key="1">
    <citation type="submission" date="2019-03" db="EMBL/GenBank/DDBJ databases">
        <title>Deep-cultivation of Planctomycetes and their phenomic and genomic characterization uncovers novel biology.</title>
        <authorList>
            <person name="Wiegand S."/>
            <person name="Jogler M."/>
            <person name="Boedeker C."/>
            <person name="Pinto D."/>
            <person name="Vollmers J."/>
            <person name="Rivas-Marin E."/>
            <person name="Kohn T."/>
            <person name="Peeters S.H."/>
            <person name="Heuer A."/>
            <person name="Rast P."/>
            <person name="Oberbeckmann S."/>
            <person name="Bunk B."/>
            <person name="Jeske O."/>
            <person name="Meyerdierks A."/>
            <person name="Storesund J.E."/>
            <person name="Kallscheuer N."/>
            <person name="Luecker S."/>
            <person name="Lage O.M."/>
            <person name="Pohl T."/>
            <person name="Merkel B.J."/>
            <person name="Hornburger P."/>
            <person name="Mueller R.-W."/>
            <person name="Bruemmer F."/>
            <person name="Labrenz M."/>
            <person name="Spormann A.M."/>
            <person name="Op den Camp H."/>
            <person name="Overmann J."/>
            <person name="Amann R."/>
            <person name="Jetten M.S.M."/>
            <person name="Mascher T."/>
            <person name="Medema M.H."/>
            <person name="Devos D.P."/>
            <person name="Kaster A.-K."/>
            <person name="Ovreas L."/>
            <person name="Rohde M."/>
            <person name="Galperin M.Y."/>
            <person name="Jogler C."/>
        </authorList>
    </citation>
    <scope>NUCLEOTIDE SEQUENCE [LARGE SCALE GENOMIC DNA]</scope>
    <source>
        <strain evidence="1 2">Enr10</strain>
    </source>
</reference>
<name>A0A517Q1K7_9PLAN</name>
<dbReference type="RefSeq" id="WP_145104207.1">
    <property type="nucleotide sequence ID" value="NZ_CP036277.1"/>
</dbReference>
<evidence type="ECO:0000313" key="2">
    <source>
        <dbReference type="Proteomes" id="UP000315647"/>
    </source>
</evidence>
<sequence precursor="true">MKYLTFCCFSLSLLLVSCAKESPSDSTSVEQPVTSEDVKQKVGEAVDTAKEFTKQKRDEYAKQFQQQLEDLNGKITALESRGAKLKDDAKVKWNEQLDELKKQRDQVSKNFEEFQKSSVDAWEGLSKDLDVAWDNLKEAYDETAEEVKENNKD</sequence>
<dbReference type="SUPFAM" id="SSF58113">
    <property type="entry name" value="Apolipoprotein A-I"/>
    <property type="match status" value="1"/>
</dbReference>
<dbReference type="AlphaFoldDB" id="A0A517Q1K7"/>
<dbReference type="PROSITE" id="PS51257">
    <property type="entry name" value="PROKAR_LIPOPROTEIN"/>
    <property type="match status" value="1"/>
</dbReference>
<gene>
    <name evidence="1" type="ORF">Enr10x_08170</name>
</gene>
<dbReference type="EMBL" id="CP037421">
    <property type="protein sequence ID" value="QDT25521.1"/>
    <property type="molecule type" value="Genomic_DNA"/>
</dbReference>
<evidence type="ECO:0000313" key="1">
    <source>
        <dbReference type="EMBL" id="QDT25521.1"/>
    </source>
</evidence>
<dbReference type="Gene3D" id="1.20.5.1230">
    <property type="entry name" value="Apolipoprotein A-I"/>
    <property type="match status" value="1"/>
</dbReference>
<accession>A0A517Q1K7</accession>
<accession>A0A518A174</accession>
<proteinExistence type="predicted"/>
<organism evidence="1 2">
    <name type="scientific">Gimesia panareensis</name>
    <dbReference type="NCBI Taxonomy" id="2527978"/>
    <lineage>
        <taxon>Bacteria</taxon>
        <taxon>Pseudomonadati</taxon>
        <taxon>Planctomycetota</taxon>
        <taxon>Planctomycetia</taxon>
        <taxon>Planctomycetales</taxon>
        <taxon>Planctomycetaceae</taxon>
        <taxon>Gimesia</taxon>
    </lineage>
</organism>